<feature type="non-terminal residue" evidence="1">
    <location>
        <position position="154"/>
    </location>
</feature>
<protein>
    <submittedName>
        <fullName evidence="1">7553_t:CDS:1</fullName>
    </submittedName>
</protein>
<feature type="non-terminal residue" evidence="1">
    <location>
        <position position="1"/>
    </location>
</feature>
<organism evidence="1 2">
    <name type="scientific">Cetraspora pellucida</name>
    <dbReference type="NCBI Taxonomy" id="1433469"/>
    <lineage>
        <taxon>Eukaryota</taxon>
        <taxon>Fungi</taxon>
        <taxon>Fungi incertae sedis</taxon>
        <taxon>Mucoromycota</taxon>
        <taxon>Glomeromycotina</taxon>
        <taxon>Glomeromycetes</taxon>
        <taxon>Diversisporales</taxon>
        <taxon>Gigasporaceae</taxon>
        <taxon>Cetraspora</taxon>
    </lineage>
</organism>
<dbReference type="Proteomes" id="UP000789366">
    <property type="component" value="Unassembled WGS sequence"/>
</dbReference>
<accession>A0ACA9PBI4</accession>
<reference evidence="1" key="1">
    <citation type="submission" date="2021-06" db="EMBL/GenBank/DDBJ databases">
        <authorList>
            <person name="Kallberg Y."/>
            <person name="Tangrot J."/>
            <person name="Rosling A."/>
        </authorList>
    </citation>
    <scope>NUCLEOTIDE SEQUENCE</scope>
    <source>
        <strain evidence="1">28 12/20/2015</strain>
    </source>
</reference>
<gene>
    <name evidence="1" type="ORF">SPELUC_LOCUS10770</name>
</gene>
<evidence type="ECO:0000313" key="1">
    <source>
        <dbReference type="EMBL" id="CAG8691370.1"/>
    </source>
</evidence>
<comment type="caution">
    <text evidence="1">The sequence shown here is derived from an EMBL/GenBank/DDBJ whole genome shotgun (WGS) entry which is preliminary data.</text>
</comment>
<evidence type="ECO:0000313" key="2">
    <source>
        <dbReference type="Proteomes" id="UP000789366"/>
    </source>
</evidence>
<dbReference type="EMBL" id="CAJVPW010020963">
    <property type="protein sequence ID" value="CAG8691370.1"/>
    <property type="molecule type" value="Genomic_DNA"/>
</dbReference>
<proteinExistence type="predicted"/>
<sequence length="154" mass="17407">KLQNMPMGVTKKISNQVLDAFQYVEQITSIKPLMFEGTTVCSDQWLLKEAKEFRERNKTQSPLALETNFSQNNSYVKVLQEKEQTDETTDTKDTTLQCILENKKMIATDAALKITNNDKATTTNSATKAEEVDAEMLLASNKTENNQEEALFTT</sequence>
<name>A0ACA9PBI4_9GLOM</name>
<keyword evidence="2" id="KW-1185">Reference proteome</keyword>